<evidence type="ECO:0000313" key="1">
    <source>
        <dbReference type="EMBL" id="API86911.1"/>
    </source>
</evidence>
<evidence type="ECO:0000313" key="2">
    <source>
        <dbReference type="Proteomes" id="UP000184222"/>
    </source>
</evidence>
<proteinExistence type="predicted"/>
<sequence length="85" mass="9687">MILNENQLKAYEYGLAHHPNLKQNCKISLEKDILEIELSENDNNVVKLYKHDNTKAGLVALLKSDEVKSLLGFDFSNLIAIMCIR</sequence>
<dbReference type="STRING" id="573570.F7310_05870"/>
<dbReference type="AlphaFoldDB" id="A0A1L4BST6"/>
<protein>
    <submittedName>
        <fullName evidence="1">Uncharacterized protein</fullName>
    </submittedName>
</protein>
<dbReference type="RefSeq" id="WP_072712476.1">
    <property type="nucleotide sequence ID" value="NZ_CP016796.1"/>
</dbReference>
<dbReference type="EMBL" id="CP016796">
    <property type="protein sequence ID" value="API86911.1"/>
    <property type="molecule type" value="Genomic_DNA"/>
</dbReference>
<keyword evidence="2" id="KW-1185">Reference proteome</keyword>
<accession>A0A1L4BST6</accession>
<reference evidence="1 2" key="1">
    <citation type="journal article" date="2016" name="Appl. Environ. Microbiol.">
        <title>Whole genome relationships among Francisella bacteria of diverse origin define new species and provide specific regions for detection.</title>
        <authorList>
            <person name="Challacombe J.F."/>
            <person name="Petersen J.M."/>
            <person name="Gallegos-Graves V."/>
            <person name="Hodge D."/>
            <person name="Pillai S."/>
            <person name="Kuske C.R."/>
        </authorList>
    </citation>
    <scope>NUCLEOTIDE SEQUENCE [LARGE SCALE GENOMIC DNA]</scope>
    <source>
        <strain evidence="2">TX07-7310</strain>
    </source>
</reference>
<dbReference type="OrthoDB" id="5605024at2"/>
<organism evidence="1 2">
    <name type="scientific">Francisella uliginis</name>
    <dbReference type="NCBI Taxonomy" id="573570"/>
    <lineage>
        <taxon>Bacteria</taxon>
        <taxon>Pseudomonadati</taxon>
        <taxon>Pseudomonadota</taxon>
        <taxon>Gammaproteobacteria</taxon>
        <taxon>Thiotrichales</taxon>
        <taxon>Francisellaceae</taxon>
        <taxon>Francisella</taxon>
    </lineage>
</organism>
<gene>
    <name evidence="1" type="ORF">F7310_05870</name>
</gene>
<name>A0A1L4BST6_9GAMM</name>
<dbReference type="Proteomes" id="UP000184222">
    <property type="component" value="Chromosome"/>
</dbReference>
<dbReference type="KEGG" id="frx:F7310_05870"/>